<reference evidence="1 2" key="1">
    <citation type="submission" date="2008-07" db="EMBL/GenBank/DDBJ databases">
        <authorList>
            <person name="Tandeau de Marsac N."/>
            <person name="Ferriera S."/>
            <person name="Johnson J."/>
            <person name="Kravitz S."/>
            <person name="Beeson K."/>
            <person name="Sutton G."/>
            <person name="Rogers Y.-H."/>
            <person name="Friedman R."/>
            <person name="Frazier M."/>
            <person name="Venter J.C."/>
        </authorList>
    </citation>
    <scope>NUCLEOTIDE SEQUENCE [LARGE SCALE GENOMIC DNA]</scope>
    <source>
        <strain evidence="1 2">PCC 7420</strain>
    </source>
</reference>
<dbReference type="STRING" id="118168.MC7420_6876"/>
<protein>
    <submittedName>
        <fullName evidence="1">Uncharacterized protein</fullName>
    </submittedName>
</protein>
<dbReference type="EMBL" id="DS989869">
    <property type="protein sequence ID" value="EDX71790.1"/>
    <property type="molecule type" value="Genomic_DNA"/>
</dbReference>
<accession>B4W1T3</accession>
<gene>
    <name evidence="1" type="ORF">MC7420_6876</name>
</gene>
<proteinExistence type="predicted"/>
<dbReference type="HOGENOM" id="CLU_3232166_0_0_3"/>
<organism evidence="1 2">
    <name type="scientific">Coleofasciculus chthonoplastes PCC 7420</name>
    <dbReference type="NCBI Taxonomy" id="118168"/>
    <lineage>
        <taxon>Bacteria</taxon>
        <taxon>Bacillati</taxon>
        <taxon>Cyanobacteriota</taxon>
        <taxon>Cyanophyceae</taxon>
        <taxon>Coleofasciculales</taxon>
        <taxon>Coleofasciculaceae</taxon>
        <taxon>Coleofasciculus</taxon>
    </lineage>
</organism>
<name>B4W1T3_9CYAN</name>
<dbReference type="Proteomes" id="UP000003835">
    <property type="component" value="Unassembled WGS sequence"/>
</dbReference>
<evidence type="ECO:0000313" key="1">
    <source>
        <dbReference type="EMBL" id="EDX71790.1"/>
    </source>
</evidence>
<dbReference type="RefSeq" id="WP_006105217.1">
    <property type="nucleotide sequence ID" value="NZ_DS989869.1"/>
</dbReference>
<dbReference type="AlphaFoldDB" id="B4W1T3"/>
<evidence type="ECO:0000313" key="2">
    <source>
        <dbReference type="Proteomes" id="UP000003835"/>
    </source>
</evidence>
<keyword evidence="2" id="KW-1185">Reference proteome</keyword>
<sequence>MPLEKDGTRVSRIAVDGVEERDRLVNTTRISPLSLKDLESVLS</sequence>